<sequence>MATPVNILGRHTLLIGLLAGLVAGPAARAADAGLVFSEAGRLKSGGLSRDVVSAAPPARSAPVVQRGSDRFLGGEAVVSGPLPGGPVSLNLVEVPIPVAAQAVLSQTLRWNYTIDERVTGTVTLQTAGAVRRETLLAMFESALAARGAALRRRGATVEIVPIGGPPGILPVRSVPDLAGEPGARAQAIPLRWISAAEMQAILASVAPRDVILRADKTRNMLILSGDRAQIQALRETIAVFDVDWMSGMSTAMIPVRSANPASLARDLVQIFGSETAGTGDIIRFVPNEALGAILVVSARAAYLDRARDWIGRLETMAAERERQLFVYRIQNRSARELAIVLQGVVAAETGVSAAVSSTFGTYGGSGNASGSGGGGFGDGTGMGASMGAGGGFGMNGAGPNAGGMNSSGMNSGGLNGAGYGMNSGGMNSSGMGSSGMNSGSMGSGGMNSGAMNSGGMNSGGMNSGGMNSGGMNSGGMNAGGIGNEAGFGSGAGGFDLGGQGGMQPGAYGAGPTPSGMAASNAGQRRDQIGIMPDETNNSLVISATRNQYDKILRILGRLDAMPTQVMMETIIAEVTLNDDLRFGVQWFLKNGRHGQFNLAEAGTVAAMATGGTAGLVAAASRGVPGFNYLLNATDFNVVVNALQGVTRVNVISSPNLTVMDNRTAKLQVGDQVPIVKQTGQSALAAGAPILNQIEMKDTGVILSVTPRVNKNGLVTLDINQEVSDVVQTTTSSINSPTIRQRRVATSIAVQDGHSLAIGGLVQEKALITNESLPVLGDLPLIGPAFRNRVDTRVRTELIIFIRPRVIRGTADADRISQDFREQVRAMMPVRPVSPPRPLAATPYGPPGILRRAMD</sequence>
<evidence type="ECO:0000256" key="2">
    <source>
        <dbReference type="ARBA" id="ARBA00006980"/>
    </source>
</evidence>
<dbReference type="NCBIfam" id="TIGR02517">
    <property type="entry name" value="type_II_gspD"/>
    <property type="match status" value="1"/>
</dbReference>
<evidence type="ECO:0000259" key="15">
    <source>
        <dbReference type="Pfam" id="PF21305"/>
    </source>
</evidence>
<feature type="domain" description="NolW-like" evidence="14">
    <location>
        <begin position="250"/>
        <end position="314"/>
    </location>
</feature>
<feature type="region of interest" description="Disordered" evidence="11">
    <location>
        <begin position="430"/>
        <end position="468"/>
    </location>
</feature>
<dbReference type="PRINTS" id="PR00811">
    <property type="entry name" value="BCTERIALGSPD"/>
</dbReference>
<dbReference type="InterPro" id="IPR013356">
    <property type="entry name" value="T2SS_GspD"/>
</dbReference>
<dbReference type="RefSeq" id="WP_238208621.1">
    <property type="nucleotide sequence ID" value="NZ_JBHTND010000047.1"/>
</dbReference>
<comment type="subcellular location">
    <subcellularLocation>
        <location evidence="1 10">Cell outer membrane</location>
    </subcellularLocation>
</comment>
<feature type="domain" description="Type II/III secretion system secretin-like" evidence="13">
    <location>
        <begin position="641"/>
        <end position="807"/>
    </location>
</feature>
<keyword evidence="6 12" id="KW-0732">Signal</keyword>
<dbReference type="Gene3D" id="3.30.1370.120">
    <property type="match status" value="2"/>
</dbReference>
<keyword evidence="8" id="KW-0472">Membrane</keyword>
<evidence type="ECO:0000256" key="6">
    <source>
        <dbReference type="ARBA" id="ARBA00022729"/>
    </source>
</evidence>
<dbReference type="InterPro" id="IPR050810">
    <property type="entry name" value="Bact_Secretion_Sys_Channel"/>
</dbReference>
<feature type="chain" id="PRO_5045615295" evidence="12">
    <location>
        <begin position="30"/>
        <end position="854"/>
    </location>
</feature>
<evidence type="ECO:0000256" key="12">
    <source>
        <dbReference type="SAM" id="SignalP"/>
    </source>
</evidence>
<evidence type="ECO:0000256" key="3">
    <source>
        <dbReference type="ARBA" id="ARBA00022448"/>
    </source>
</evidence>
<name>A0ABW3X594_9HYPH</name>
<dbReference type="Pfam" id="PF00263">
    <property type="entry name" value="Secretin"/>
    <property type="match status" value="1"/>
</dbReference>
<evidence type="ECO:0000256" key="9">
    <source>
        <dbReference type="ARBA" id="ARBA00023237"/>
    </source>
</evidence>
<dbReference type="Pfam" id="PF21305">
    <property type="entry name" value="type_II_gspD_N0"/>
    <property type="match status" value="1"/>
</dbReference>
<dbReference type="PANTHER" id="PTHR30332">
    <property type="entry name" value="PROBABLE GENERAL SECRETION PATHWAY PROTEIN D"/>
    <property type="match status" value="1"/>
</dbReference>
<accession>A0ABW3X594</accession>
<dbReference type="Gene3D" id="3.55.50.30">
    <property type="match status" value="1"/>
</dbReference>
<feature type="domain" description="GspD-like N0" evidence="15">
    <location>
        <begin position="89"/>
        <end position="150"/>
    </location>
</feature>
<feature type="signal peptide" evidence="12">
    <location>
        <begin position="1"/>
        <end position="29"/>
    </location>
</feature>
<evidence type="ECO:0000256" key="4">
    <source>
        <dbReference type="ARBA" id="ARBA00022452"/>
    </source>
</evidence>
<feature type="compositionally biased region" description="Gly residues" evidence="11">
    <location>
        <begin position="456"/>
        <end position="468"/>
    </location>
</feature>
<dbReference type="Pfam" id="PF03958">
    <property type="entry name" value="Secretin_N"/>
    <property type="match status" value="2"/>
</dbReference>
<dbReference type="InterPro" id="IPR005644">
    <property type="entry name" value="NolW-like"/>
</dbReference>
<organism evidence="16 17">
    <name type="scientific">Methylobacterium marchantiae</name>
    <dbReference type="NCBI Taxonomy" id="600331"/>
    <lineage>
        <taxon>Bacteria</taxon>
        <taxon>Pseudomonadati</taxon>
        <taxon>Pseudomonadota</taxon>
        <taxon>Alphaproteobacteria</taxon>
        <taxon>Hyphomicrobiales</taxon>
        <taxon>Methylobacteriaceae</taxon>
        <taxon>Methylobacterium</taxon>
    </lineage>
</organism>
<dbReference type="EMBL" id="JBHTND010000047">
    <property type="protein sequence ID" value="MFD1304009.1"/>
    <property type="molecule type" value="Genomic_DNA"/>
</dbReference>
<feature type="compositionally biased region" description="Low complexity" evidence="11">
    <location>
        <begin position="430"/>
        <end position="440"/>
    </location>
</feature>
<proteinExistence type="inferred from homology"/>
<keyword evidence="17" id="KW-1185">Reference proteome</keyword>
<evidence type="ECO:0000256" key="5">
    <source>
        <dbReference type="ARBA" id="ARBA00022692"/>
    </source>
</evidence>
<dbReference type="Proteomes" id="UP001597176">
    <property type="component" value="Unassembled WGS sequence"/>
</dbReference>
<keyword evidence="4" id="KW-1134">Transmembrane beta strand</keyword>
<feature type="domain" description="NolW-like" evidence="14">
    <location>
        <begin position="186"/>
        <end position="245"/>
    </location>
</feature>
<dbReference type="InterPro" id="IPR049371">
    <property type="entry name" value="GspD-like_N0"/>
</dbReference>
<evidence type="ECO:0000256" key="10">
    <source>
        <dbReference type="RuleBase" id="RU004004"/>
    </source>
</evidence>
<keyword evidence="3 10" id="KW-0813">Transport</keyword>
<reference evidence="17" key="1">
    <citation type="journal article" date="2019" name="Int. J. Syst. Evol. Microbiol.">
        <title>The Global Catalogue of Microorganisms (GCM) 10K type strain sequencing project: providing services to taxonomists for standard genome sequencing and annotation.</title>
        <authorList>
            <consortium name="The Broad Institute Genomics Platform"/>
            <consortium name="The Broad Institute Genome Sequencing Center for Infectious Disease"/>
            <person name="Wu L."/>
            <person name="Ma J."/>
        </authorList>
    </citation>
    <scope>NUCLEOTIDE SEQUENCE [LARGE SCALE GENOMIC DNA]</scope>
    <source>
        <strain evidence="17">CCUG 56108</strain>
    </source>
</reference>
<dbReference type="InterPro" id="IPR038591">
    <property type="entry name" value="NolW-like_sf"/>
</dbReference>
<comment type="caution">
    <text evidence="16">The sequence shown here is derived from an EMBL/GenBank/DDBJ whole genome shotgun (WGS) entry which is preliminary data.</text>
</comment>
<gene>
    <name evidence="16" type="primary">gspD</name>
    <name evidence="16" type="ORF">ACFQ4G_20800</name>
</gene>
<keyword evidence="9" id="KW-0998">Cell outer membrane</keyword>
<dbReference type="InterPro" id="IPR004846">
    <property type="entry name" value="T2SS/T3SS_dom"/>
</dbReference>
<protein>
    <submittedName>
        <fullName evidence="16">Type II secretion system secretin GspD</fullName>
    </submittedName>
</protein>
<evidence type="ECO:0000256" key="7">
    <source>
        <dbReference type="ARBA" id="ARBA00022927"/>
    </source>
</evidence>
<evidence type="ECO:0000256" key="11">
    <source>
        <dbReference type="SAM" id="MobiDB-lite"/>
    </source>
</evidence>
<evidence type="ECO:0000259" key="14">
    <source>
        <dbReference type="Pfam" id="PF03958"/>
    </source>
</evidence>
<evidence type="ECO:0000259" key="13">
    <source>
        <dbReference type="Pfam" id="PF00263"/>
    </source>
</evidence>
<evidence type="ECO:0000256" key="1">
    <source>
        <dbReference type="ARBA" id="ARBA00004442"/>
    </source>
</evidence>
<keyword evidence="5" id="KW-0812">Transmembrane</keyword>
<evidence type="ECO:0000313" key="16">
    <source>
        <dbReference type="EMBL" id="MFD1304009.1"/>
    </source>
</evidence>
<feature type="region of interest" description="Disordered" evidence="11">
    <location>
        <begin position="502"/>
        <end position="522"/>
    </location>
</feature>
<evidence type="ECO:0000313" key="17">
    <source>
        <dbReference type="Proteomes" id="UP001597176"/>
    </source>
</evidence>
<dbReference type="PANTHER" id="PTHR30332:SF25">
    <property type="entry name" value="SECRETIN XPSD"/>
    <property type="match status" value="1"/>
</dbReference>
<dbReference type="InterPro" id="IPR001775">
    <property type="entry name" value="GspD/PilQ"/>
</dbReference>
<evidence type="ECO:0000256" key="8">
    <source>
        <dbReference type="ARBA" id="ARBA00023136"/>
    </source>
</evidence>
<comment type="similarity">
    <text evidence="2">Belongs to the bacterial secretin family. GSP D subfamily.</text>
</comment>
<keyword evidence="7" id="KW-0653">Protein transport</keyword>